<keyword evidence="1" id="KW-0472">Membrane</keyword>
<evidence type="ECO:0000313" key="3">
    <source>
        <dbReference type="Proteomes" id="UP001195769"/>
    </source>
</evidence>
<dbReference type="RefSeq" id="XP_041232145.1">
    <property type="nucleotide sequence ID" value="XM_041376503.1"/>
</dbReference>
<keyword evidence="1" id="KW-1133">Transmembrane helix</keyword>
<gene>
    <name evidence="2" type="ORF">F5891DRAFT_975345</name>
</gene>
<evidence type="ECO:0000256" key="1">
    <source>
        <dbReference type="SAM" id="Phobius"/>
    </source>
</evidence>
<keyword evidence="1" id="KW-0812">Transmembrane</keyword>
<organism evidence="2 3">
    <name type="scientific">Suillus fuscotomentosus</name>
    <dbReference type="NCBI Taxonomy" id="1912939"/>
    <lineage>
        <taxon>Eukaryota</taxon>
        <taxon>Fungi</taxon>
        <taxon>Dikarya</taxon>
        <taxon>Basidiomycota</taxon>
        <taxon>Agaricomycotina</taxon>
        <taxon>Agaricomycetes</taxon>
        <taxon>Agaricomycetidae</taxon>
        <taxon>Boletales</taxon>
        <taxon>Suillineae</taxon>
        <taxon>Suillaceae</taxon>
        <taxon>Suillus</taxon>
    </lineage>
</organism>
<dbReference type="Proteomes" id="UP001195769">
    <property type="component" value="Unassembled WGS sequence"/>
</dbReference>
<dbReference type="AlphaFoldDB" id="A0AAD4HQP3"/>
<feature type="transmembrane region" description="Helical" evidence="1">
    <location>
        <begin position="137"/>
        <end position="160"/>
    </location>
</feature>
<dbReference type="EMBL" id="JABBWK010000004">
    <property type="protein sequence ID" value="KAG1906570.1"/>
    <property type="molecule type" value="Genomic_DNA"/>
</dbReference>
<comment type="caution">
    <text evidence="2">The sequence shown here is derived from an EMBL/GenBank/DDBJ whole genome shotgun (WGS) entry which is preliminary data.</text>
</comment>
<sequence>MHHLGEGWPIQLKFNLQPAGPLSHIAQAGRPNAPFGRASAELGFTWTSRCPVVQVLQANYRSQRHGNPQAQHMPRYQVIALLLWLAYPSICLSVPLAFCLWVTEALGVFRSTYKYDVSFGAAIFIACFGSDNAVVNIITILACVAFLSNGALTLYVFAIVGRKPANGKKTTPTQVIDGHHASIVWLIEALAALRAKGGGFSTILDKTTMSTVWTIHI</sequence>
<evidence type="ECO:0000313" key="2">
    <source>
        <dbReference type="EMBL" id="KAG1906570.1"/>
    </source>
</evidence>
<reference evidence="2" key="1">
    <citation type="journal article" date="2020" name="New Phytol.">
        <title>Comparative genomics reveals dynamic genome evolution in host specialist ectomycorrhizal fungi.</title>
        <authorList>
            <person name="Lofgren L.A."/>
            <person name="Nguyen N.H."/>
            <person name="Vilgalys R."/>
            <person name="Ruytinx J."/>
            <person name="Liao H.L."/>
            <person name="Branco S."/>
            <person name="Kuo A."/>
            <person name="LaButti K."/>
            <person name="Lipzen A."/>
            <person name="Andreopoulos W."/>
            <person name="Pangilinan J."/>
            <person name="Riley R."/>
            <person name="Hundley H."/>
            <person name="Na H."/>
            <person name="Barry K."/>
            <person name="Grigoriev I.V."/>
            <person name="Stajich J.E."/>
            <person name="Kennedy P.G."/>
        </authorList>
    </citation>
    <scope>NUCLEOTIDE SEQUENCE</scope>
    <source>
        <strain evidence="2">FC203</strain>
    </source>
</reference>
<feature type="transmembrane region" description="Helical" evidence="1">
    <location>
        <begin position="78"/>
        <end position="101"/>
    </location>
</feature>
<dbReference type="GeneID" id="64670801"/>
<accession>A0AAD4HQP3</accession>
<name>A0AAD4HQP3_9AGAM</name>
<protein>
    <submittedName>
        <fullName evidence="2">Uncharacterized protein</fullName>
    </submittedName>
</protein>
<keyword evidence="3" id="KW-1185">Reference proteome</keyword>
<proteinExistence type="predicted"/>